<organism evidence="7 8">
    <name type="scientific">Inquilinus ginsengisoli</name>
    <dbReference type="NCBI Taxonomy" id="363840"/>
    <lineage>
        <taxon>Bacteria</taxon>
        <taxon>Pseudomonadati</taxon>
        <taxon>Pseudomonadota</taxon>
        <taxon>Alphaproteobacteria</taxon>
        <taxon>Rhodospirillales</taxon>
        <taxon>Rhodospirillaceae</taxon>
        <taxon>Inquilinus</taxon>
    </lineage>
</organism>
<accession>A0ABU1JYV6</accession>
<evidence type="ECO:0000259" key="6">
    <source>
        <dbReference type="PROSITE" id="PS51085"/>
    </source>
</evidence>
<gene>
    <name evidence="7" type="ORF">E9232_006049</name>
</gene>
<keyword evidence="4" id="KW-0812">Transmembrane</keyword>
<dbReference type="Gene3D" id="3.10.20.30">
    <property type="match status" value="1"/>
</dbReference>
<dbReference type="InterPro" id="IPR036010">
    <property type="entry name" value="2Fe-2S_ferredoxin-like_sf"/>
</dbReference>
<keyword evidence="8" id="KW-1185">Reference proteome</keyword>
<dbReference type="SUPFAM" id="SSF54292">
    <property type="entry name" value="2Fe-2S ferredoxin-like"/>
    <property type="match status" value="1"/>
</dbReference>
<feature type="transmembrane region" description="Helical" evidence="4">
    <location>
        <begin position="127"/>
        <end position="149"/>
    </location>
</feature>
<proteinExistence type="predicted"/>
<dbReference type="Gene3D" id="3.30.70.1230">
    <property type="entry name" value="Nucleotide cyclase"/>
    <property type="match status" value="1"/>
</dbReference>
<dbReference type="PROSITE" id="PS50125">
    <property type="entry name" value="GUANYLATE_CYCLASE_2"/>
    <property type="match status" value="1"/>
</dbReference>
<evidence type="ECO:0000256" key="2">
    <source>
        <dbReference type="ARBA" id="ARBA00022475"/>
    </source>
</evidence>
<dbReference type="Proteomes" id="UP001262410">
    <property type="component" value="Unassembled WGS sequence"/>
</dbReference>
<dbReference type="SMART" id="SM00044">
    <property type="entry name" value="CYCc"/>
    <property type="match status" value="1"/>
</dbReference>
<keyword evidence="4" id="KW-1133">Transmembrane helix</keyword>
<evidence type="ECO:0000259" key="5">
    <source>
        <dbReference type="PROSITE" id="PS50125"/>
    </source>
</evidence>
<dbReference type="GO" id="GO:0004016">
    <property type="term" value="F:adenylate cyclase activity"/>
    <property type="evidence" value="ECO:0007669"/>
    <property type="project" value="UniProtKB-EC"/>
</dbReference>
<evidence type="ECO:0000256" key="3">
    <source>
        <dbReference type="ARBA" id="ARBA00023136"/>
    </source>
</evidence>
<evidence type="ECO:0000256" key="4">
    <source>
        <dbReference type="SAM" id="Phobius"/>
    </source>
</evidence>
<keyword evidence="2" id="KW-1003">Cell membrane</keyword>
<dbReference type="CDD" id="cd07302">
    <property type="entry name" value="CHD"/>
    <property type="match status" value="1"/>
</dbReference>
<protein>
    <submittedName>
        <fullName evidence="7">Adenylate cyclase</fullName>
        <ecNumber evidence="7">4.6.1.1</ecNumber>
    </submittedName>
</protein>
<dbReference type="InterPro" id="IPR034804">
    <property type="entry name" value="SQR/QFR_C/D"/>
</dbReference>
<dbReference type="InterPro" id="IPR050697">
    <property type="entry name" value="Adenylyl/Guanylyl_Cyclase_3/4"/>
</dbReference>
<dbReference type="EC" id="4.6.1.1" evidence="7"/>
<dbReference type="SUPFAM" id="SSF81343">
    <property type="entry name" value="Fumarate reductase respiratory complex transmembrane subunits"/>
    <property type="match status" value="1"/>
</dbReference>
<dbReference type="PANTHER" id="PTHR43081:SF17">
    <property type="entry name" value="BLL5647 PROTEIN"/>
    <property type="match status" value="1"/>
</dbReference>
<comment type="subcellular location">
    <subcellularLocation>
        <location evidence="1">Cell membrane</location>
        <topology evidence="1">Multi-pass membrane protein</topology>
    </subcellularLocation>
</comment>
<feature type="transmembrane region" description="Helical" evidence="4">
    <location>
        <begin position="78"/>
        <end position="102"/>
    </location>
</feature>
<dbReference type="PANTHER" id="PTHR43081">
    <property type="entry name" value="ADENYLATE CYCLASE, TERMINAL-DIFFERENTIATION SPECIFIC-RELATED"/>
    <property type="match status" value="1"/>
</dbReference>
<dbReference type="PROSITE" id="PS51085">
    <property type="entry name" value="2FE2S_FER_2"/>
    <property type="match status" value="1"/>
</dbReference>
<dbReference type="Pfam" id="PF00111">
    <property type="entry name" value="Fer2"/>
    <property type="match status" value="1"/>
</dbReference>
<evidence type="ECO:0000256" key="1">
    <source>
        <dbReference type="ARBA" id="ARBA00004651"/>
    </source>
</evidence>
<feature type="domain" description="Guanylate cyclase" evidence="5">
    <location>
        <begin position="360"/>
        <end position="492"/>
    </location>
</feature>
<dbReference type="RefSeq" id="WP_309800518.1">
    <property type="nucleotide sequence ID" value="NZ_JAVDPW010000012.1"/>
</dbReference>
<keyword evidence="7" id="KW-0456">Lyase</keyword>
<feature type="transmembrane region" description="Helical" evidence="4">
    <location>
        <begin position="220"/>
        <end position="239"/>
    </location>
</feature>
<dbReference type="CDD" id="cd00207">
    <property type="entry name" value="fer2"/>
    <property type="match status" value="1"/>
</dbReference>
<dbReference type="EMBL" id="JAVDPW010000012">
    <property type="protein sequence ID" value="MDR6293498.1"/>
    <property type="molecule type" value="Genomic_DNA"/>
</dbReference>
<dbReference type="InterPro" id="IPR001041">
    <property type="entry name" value="2Fe-2S_ferredoxin-type"/>
</dbReference>
<dbReference type="InterPro" id="IPR029787">
    <property type="entry name" value="Nucleotide_cyclase"/>
</dbReference>
<reference evidence="7 8" key="1">
    <citation type="submission" date="2023-07" db="EMBL/GenBank/DDBJ databases">
        <title>Sorghum-associated microbial communities from plants grown in Nebraska, USA.</title>
        <authorList>
            <person name="Schachtman D."/>
        </authorList>
    </citation>
    <scope>NUCLEOTIDE SEQUENCE [LARGE SCALE GENOMIC DNA]</scope>
    <source>
        <strain evidence="7 8">584</strain>
    </source>
</reference>
<evidence type="ECO:0000313" key="7">
    <source>
        <dbReference type="EMBL" id="MDR6293498.1"/>
    </source>
</evidence>
<feature type="transmembrane region" description="Helical" evidence="4">
    <location>
        <begin position="47"/>
        <end position="66"/>
    </location>
</feature>
<feature type="transmembrane region" description="Helical" evidence="4">
    <location>
        <begin position="161"/>
        <end position="184"/>
    </location>
</feature>
<dbReference type="InterPro" id="IPR012675">
    <property type="entry name" value="Beta-grasp_dom_sf"/>
</dbReference>
<keyword evidence="3 4" id="KW-0472">Membrane</keyword>
<feature type="domain" description="2Fe-2S ferredoxin-type" evidence="6">
    <location>
        <begin position="245"/>
        <end position="338"/>
    </location>
</feature>
<comment type="caution">
    <text evidence="7">The sequence shown here is derived from an EMBL/GenBank/DDBJ whole genome shotgun (WGS) entry which is preliminary data.</text>
</comment>
<dbReference type="InterPro" id="IPR001054">
    <property type="entry name" value="A/G_cyclase"/>
</dbReference>
<evidence type="ECO:0000313" key="8">
    <source>
        <dbReference type="Proteomes" id="UP001262410"/>
    </source>
</evidence>
<name>A0ABU1JYV6_9PROT</name>
<sequence length="546" mass="58585">MRLPSGLVLFVFLASHLLNHAAGLISLDVMERGLGLFILVWEKQPGLILLSAAFAVHIANALASIWQRRSFRLKGWQAAQLGLGLAVPILLAAHVFGTVIAYEVFGVGTPYRYVLARLWVEGGGTGAWAQALLVLVAWGHGCIGLHYWLRLKPWYGRALPYLYAAALLLPALALAGFVSAGMQVSALAAQPGWMEALYRANKLTPEARAFAENGALWTRLAILAVVLAAFAGPVARMLLARRGGPKLYYRDSRVLDIIPGATALEIIRAAGIPQAMVCGGRGRCSTCRVRIGTGGEHLPPPSPEEARVLQRIGAPEGVRLACQIRPVRDLEVTPLLPPTATAREGFHGPGHRHGQEREVAVMFADLRGFTQLSEHRLPYDVVFLLNRYFAAMGQSIEEAGGQVDKFIGDGVMALFGVESGRDAGSRQALDAARRMAARLAELNQALASDLKEPLRMGIGLHVGPAIVGEMGYGGVKGLTAVGDTVNTASRLEGLCKTYTAELVVSQDLIDHAGADLSAFRIERVAIRGRGNDLSIRIVPEIAELPV</sequence>
<dbReference type="SUPFAM" id="SSF55073">
    <property type="entry name" value="Nucleotide cyclase"/>
    <property type="match status" value="1"/>
</dbReference>
<dbReference type="Pfam" id="PF00211">
    <property type="entry name" value="Guanylate_cyc"/>
    <property type="match status" value="1"/>
</dbReference>